<proteinExistence type="predicted"/>
<accession>A0A645EK52</accession>
<gene>
    <name evidence="1" type="ORF">SDC9_148901</name>
</gene>
<organism evidence="1">
    <name type="scientific">bioreactor metagenome</name>
    <dbReference type="NCBI Taxonomy" id="1076179"/>
    <lineage>
        <taxon>unclassified sequences</taxon>
        <taxon>metagenomes</taxon>
        <taxon>ecological metagenomes</taxon>
    </lineage>
</organism>
<dbReference type="AlphaFoldDB" id="A0A645EK52"/>
<reference evidence="1" key="1">
    <citation type="submission" date="2019-08" db="EMBL/GenBank/DDBJ databases">
        <authorList>
            <person name="Kucharzyk K."/>
            <person name="Murdoch R.W."/>
            <person name="Higgins S."/>
            <person name="Loffler F."/>
        </authorList>
    </citation>
    <scope>NUCLEOTIDE SEQUENCE</scope>
</reference>
<evidence type="ECO:0000313" key="1">
    <source>
        <dbReference type="EMBL" id="MPN01690.1"/>
    </source>
</evidence>
<dbReference type="EMBL" id="VSSQ01047687">
    <property type="protein sequence ID" value="MPN01690.1"/>
    <property type="molecule type" value="Genomic_DNA"/>
</dbReference>
<name>A0A645EK52_9ZZZZ</name>
<protein>
    <submittedName>
        <fullName evidence="1">Uncharacterized protein</fullName>
    </submittedName>
</protein>
<comment type="caution">
    <text evidence="1">The sequence shown here is derived from an EMBL/GenBank/DDBJ whole genome shotgun (WGS) entry which is preliminary data.</text>
</comment>
<sequence length="48" mass="5682">MYIIKETNLKSYSMETYPYEEEKNLQPSEFLAKAIKALDAKIYEKGFD</sequence>